<evidence type="ECO:0000313" key="1">
    <source>
        <dbReference type="EMBL" id="MBN6103533.1"/>
    </source>
</evidence>
<comment type="caution">
    <text evidence="1">The sequence shown here is derived from an EMBL/GenBank/DDBJ whole genome shotgun (WGS) entry which is preliminary data.</text>
</comment>
<accession>A0ABS3B5C3</accession>
<dbReference type="EMBL" id="JAFIWB010000018">
    <property type="protein sequence ID" value="MBN6103533.1"/>
    <property type="molecule type" value="Genomic_DNA"/>
</dbReference>
<dbReference type="PROSITE" id="PS51257">
    <property type="entry name" value="PROKAR_LIPOPROTEIN"/>
    <property type="match status" value="1"/>
</dbReference>
<gene>
    <name evidence="1" type="ORF">JR064_15295</name>
</gene>
<evidence type="ECO:0000313" key="2">
    <source>
        <dbReference type="Proteomes" id="UP000695802"/>
    </source>
</evidence>
<dbReference type="RefSeq" id="WP_191826876.1">
    <property type="nucleotide sequence ID" value="NZ_JAFIWB010000018.1"/>
</dbReference>
<dbReference type="InterPro" id="IPR025522">
    <property type="entry name" value="DUF4410"/>
</dbReference>
<proteinExistence type="predicted"/>
<sequence>MKNGWSALALASVMLVAGCSTNSVVRQSYKAAAPETYWYQVKGNEDTDAESLGMFQRQLDEKLDAAHLRGAEGSADARKMTITIDHYYMRSNGARFWAGIMAGRDKIKSKVEVAGADGKTAARFDVESTNTSAWGTSEGLVGRHAEEIVERLKQLQ</sequence>
<evidence type="ECO:0008006" key="3">
    <source>
        <dbReference type="Google" id="ProtNLM"/>
    </source>
</evidence>
<protein>
    <recommendedName>
        <fullName evidence="3">DUF4410 domain-containing protein</fullName>
    </recommendedName>
</protein>
<reference evidence="1 2" key="1">
    <citation type="submission" date="2021-02" db="EMBL/GenBank/DDBJ databases">
        <title>Taxonomically Unique Crown Gall-Associated Xanthomonas Stains Have Deficiency in Virulence Repertories.</title>
        <authorList>
            <person name="Mafakheri H."/>
            <person name="Taghavi S.M."/>
            <person name="Dimkic I."/>
            <person name="Nemanja K."/>
            <person name="Osdaghi E."/>
        </authorList>
    </citation>
    <scope>NUCLEOTIDE SEQUENCE [LARGE SCALE GENOMIC DNA]</scope>
    <source>
        <strain evidence="1 2">FX4</strain>
    </source>
</reference>
<keyword evidence="2" id="KW-1185">Reference proteome</keyword>
<name>A0ABS3B5C3_9XANT</name>
<dbReference type="Pfam" id="PF14366">
    <property type="entry name" value="DUF4410"/>
    <property type="match status" value="1"/>
</dbReference>
<dbReference type="Proteomes" id="UP000695802">
    <property type="component" value="Unassembled WGS sequence"/>
</dbReference>
<organism evidence="1 2">
    <name type="scientific">Xanthomonas bonasiae</name>
    <dbReference type="NCBI Taxonomy" id="2810351"/>
    <lineage>
        <taxon>Bacteria</taxon>
        <taxon>Pseudomonadati</taxon>
        <taxon>Pseudomonadota</taxon>
        <taxon>Gammaproteobacteria</taxon>
        <taxon>Lysobacterales</taxon>
        <taxon>Lysobacteraceae</taxon>
        <taxon>Xanthomonas</taxon>
    </lineage>
</organism>